<organism evidence="2 3">
    <name type="scientific">Cystoisospora suis</name>
    <dbReference type="NCBI Taxonomy" id="483139"/>
    <lineage>
        <taxon>Eukaryota</taxon>
        <taxon>Sar</taxon>
        <taxon>Alveolata</taxon>
        <taxon>Apicomplexa</taxon>
        <taxon>Conoidasida</taxon>
        <taxon>Coccidia</taxon>
        <taxon>Eucoccidiorida</taxon>
        <taxon>Eimeriorina</taxon>
        <taxon>Sarcocystidae</taxon>
        <taxon>Cystoisospora</taxon>
    </lineage>
</organism>
<gene>
    <name evidence="2" type="ORF">CSUI_007694</name>
</gene>
<proteinExistence type="predicted"/>
<evidence type="ECO:0000313" key="2">
    <source>
        <dbReference type="EMBL" id="PHJ18474.1"/>
    </source>
</evidence>
<dbReference type="EMBL" id="MIGC01004119">
    <property type="protein sequence ID" value="PHJ18474.1"/>
    <property type="molecule type" value="Genomic_DNA"/>
</dbReference>
<dbReference type="GeneID" id="94431050"/>
<reference evidence="2 3" key="1">
    <citation type="journal article" date="2017" name="Int. J. Parasitol.">
        <title>The genome of the protozoan parasite Cystoisospora suis and a reverse vaccinology approach to identify vaccine candidates.</title>
        <authorList>
            <person name="Palmieri N."/>
            <person name="Shrestha A."/>
            <person name="Ruttkowski B."/>
            <person name="Beck T."/>
            <person name="Vogl C."/>
            <person name="Tomley F."/>
            <person name="Blake D.P."/>
            <person name="Joachim A."/>
        </authorList>
    </citation>
    <scope>NUCLEOTIDE SEQUENCE [LARGE SCALE GENOMIC DNA]</scope>
    <source>
        <strain evidence="2 3">Wien I</strain>
    </source>
</reference>
<name>A0A2C6KPS0_9APIC</name>
<dbReference type="VEuPathDB" id="ToxoDB:CSUI_007694"/>
<keyword evidence="3" id="KW-1185">Reference proteome</keyword>
<keyword evidence="1" id="KW-1133">Transmembrane helix</keyword>
<dbReference type="AlphaFoldDB" id="A0A2C6KPS0"/>
<evidence type="ECO:0000313" key="3">
    <source>
        <dbReference type="Proteomes" id="UP000221165"/>
    </source>
</evidence>
<dbReference type="Proteomes" id="UP000221165">
    <property type="component" value="Unassembled WGS sequence"/>
</dbReference>
<accession>A0A2C6KPS0</accession>
<sequence>MNQIVNFFLSLFLSVPTHVEIHTCIYILFLLSVHTPSPSLSVFLHRLSPVLLISIRVVYVSVYRCVCRDIHVNEAIRDECK</sequence>
<feature type="transmembrane region" description="Helical" evidence="1">
    <location>
        <begin position="43"/>
        <end position="62"/>
    </location>
</feature>
<evidence type="ECO:0000256" key="1">
    <source>
        <dbReference type="SAM" id="Phobius"/>
    </source>
</evidence>
<protein>
    <recommendedName>
        <fullName evidence="4">Transmembrane protein</fullName>
    </recommendedName>
</protein>
<keyword evidence="1" id="KW-0472">Membrane</keyword>
<evidence type="ECO:0008006" key="4">
    <source>
        <dbReference type="Google" id="ProtNLM"/>
    </source>
</evidence>
<comment type="caution">
    <text evidence="2">The sequence shown here is derived from an EMBL/GenBank/DDBJ whole genome shotgun (WGS) entry which is preliminary data.</text>
</comment>
<keyword evidence="1" id="KW-0812">Transmembrane</keyword>
<feature type="transmembrane region" description="Helical" evidence="1">
    <location>
        <begin position="7"/>
        <end position="31"/>
    </location>
</feature>
<dbReference type="RefSeq" id="XP_067920180.1">
    <property type="nucleotide sequence ID" value="XM_068067839.1"/>
</dbReference>